<gene>
    <name evidence="2" type="ORF">HNQ44_000154</name>
</gene>
<proteinExistence type="predicted"/>
<dbReference type="EMBL" id="JACHHE010000001">
    <property type="protein sequence ID" value="MBB5178732.1"/>
    <property type="molecule type" value="Genomic_DNA"/>
</dbReference>
<evidence type="ECO:0000313" key="3">
    <source>
        <dbReference type="Proteomes" id="UP000525923"/>
    </source>
</evidence>
<dbReference type="GO" id="GO:0016853">
    <property type="term" value="F:isomerase activity"/>
    <property type="evidence" value="ECO:0007669"/>
    <property type="project" value="UniProtKB-KW"/>
</dbReference>
<dbReference type="SUPFAM" id="SSF52833">
    <property type="entry name" value="Thioredoxin-like"/>
    <property type="match status" value="1"/>
</dbReference>
<dbReference type="Proteomes" id="UP000525923">
    <property type="component" value="Unassembled WGS sequence"/>
</dbReference>
<dbReference type="AlphaFoldDB" id="A0A7W8FTH1"/>
<protein>
    <submittedName>
        <fullName evidence="2">Thiol-disulfide isomerase/thioredoxin</fullName>
    </submittedName>
</protein>
<comment type="caution">
    <text evidence="2">The sequence shown here is derived from an EMBL/GenBank/DDBJ whole genome shotgun (WGS) entry which is preliminary data.</text>
</comment>
<evidence type="ECO:0000259" key="1">
    <source>
        <dbReference type="Pfam" id="PF00085"/>
    </source>
</evidence>
<dbReference type="Gene3D" id="3.40.30.10">
    <property type="entry name" value="Glutaredoxin"/>
    <property type="match status" value="1"/>
</dbReference>
<feature type="domain" description="Thioredoxin" evidence="1">
    <location>
        <begin position="34"/>
        <end position="91"/>
    </location>
</feature>
<evidence type="ECO:0000313" key="2">
    <source>
        <dbReference type="EMBL" id="MBB5178732.1"/>
    </source>
</evidence>
<reference evidence="2 3" key="1">
    <citation type="submission" date="2020-08" db="EMBL/GenBank/DDBJ databases">
        <title>Genomic Encyclopedia of Type Strains, Phase IV (KMG-IV): sequencing the most valuable type-strain genomes for metagenomic binning, comparative biology and taxonomic classification.</title>
        <authorList>
            <person name="Goeker M."/>
        </authorList>
    </citation>
    <scope>NUCLEOTIDE SEQUENCE [LARGE SCALE GENOMIC DNA]</scope>
    <source>
        <strain evidence="2 3">DSM 15895</strain>
    </source>
</reference>
<dbReference type="InterPro" id="IPR036249">
    <property type="entry name" value="Thioredoxin-like_sf"/>
</dbReference>
<dbReference type="InterPro" id="IPR013766">
    <property type="entry name" value="Thioredoxin_domain"/>
</dbReference>
<dbReference type="Pfam" id="PF00085">
    <property type="entry name" value="Thioredoxin"/>
    <property type="match status" value="1"/>
</dbReference>
<name>A0A7W8FTH1_9BACL</name>
<dbReference type="CDD" id="cd02947">
    <property type="entry name" value="TRX_family"/>
    <property type="match status" value="1"/>
</dbReference>
<keyword evidence="3" id="KW-1185">Reference proteome</keyword>
<dbReference type="RefSeq" id="WP_135500481.1">
    <property type="nucleotide sequence ID" value="NZ_JACHHE010000001.1"/>
</dbReference>
<dbReference type="OrthoDB" id="411356at2"/>
<keyword evidence="2" id="KW-0413">Isomerase</keyword>
<accession>A0A7W8FTH1</accession>
<organism evidence="2 3">
    <name type="scientific">Planococcus koreensis</name>
    <dbReference type="NCBI Taxonomy" id="112331"/>
    <lineage>
        <taxon>Bacteria</taxon>
        <taxon>Bacillati</taxon>
        <taxon>Bacillota</taxon>
        <taxon>Bacilli</taxon>
        <taxon>Bacillales</taxon>
        <taxon>Caryophanaceae</taxon>
        <taxon>Planococcus</taxon>
    </lineage>
</organism>
<sequence length="116" mass="13042">MKSKGVVFVQQLATMDEVKLFEASPDLNFLYVLTTGCGVCHALLPQIEEVFAEYPNIQTRQVNAADISELAGHLSIFTAPVLILFSDGKEILREARFVHIDEFDQKIAKIYKGFYS</sequence>